<keyword evidence="1" id="KW-0812">Transmembrane</keyword>
<proteinExistence type="predicted"/>
<feature type="transmembrane region" description="Helical" evidence="1">
    <location>
        <begin position="102"/>
        <end position="128"/>
    </location>
</feature>
<keyword evidence="1" id="KW-0472">Membrane</keyword>
<feature type="transmembrane region" description="Helical" evidence="1">
    <location>
        <begin position="140"/>
        <end position="158"/>
    </location>
</feature>
<feature type="transmembrane region" description="Helical" evidence="1">
    <location>
        <begin position="195"/>
        <end position="214"/>
    </location>
</feature>
<dbReference type="EMBL" id="JBHLWI010000083">
    <property type="protein sequence ID" value="MFC0264615.1"/>
    <property type="molecule type" value="Genomic_DNA"/>
</dbReference>
<accession>A0ABV6FZE2</accession>
<evidence type="ECO:0000256" key="1">
    <source>
        <dbReference type="SAM" id="Phobius"/>
    </source>
</evidence>
<dbReference type="RefSeq" id="WP_382389184.1">
    <property type="nucleotide sequence ID" value="NZ_JBHLWI010000083.1"/>
</dbReference>
<feature type="transmembrane region" description="Helical" evidence="1">
    <location>
        <begin position="164"/>
        <end position="183"/>
    </location>
</feature>
<feature type="transmembrane region" description="Helical" evidence="1">
    <location>
        <begin position="28"/>
        <end position="48"/>
    </location>
</feature>
<gene>
    <name evidence="2" type="ORF">ACFFIP_18155</name>
</gene>
<evidence type="ECO:0000313" key="3">
    <source>
        <dbReference type="Proteomes" id="UP001589797"/>
    </source>
</evidence>
<evidence type="ECO:0000313" key="2">
    <source>
        <dbReference type="EMBL" id="MFC0264615.1"/>
    </source>
</evidence>
<feature type="transmembrane region" description="Helical" evidence="1">
    <location>
        <begin position="69"/>
        <end position="90"/>
    </location>
</feature>
<dbReference type="Proteomes" id="UP001589797">
    <property type="component" value="Unassembled WGS sequence"/>
</dbReference>
<keyword evidence="1" id="KW-1133">Transmembrane helix</keyword>
<name>A0ABV6FZE2_9BACT</name>
<organism evidence="2 3">
    <name type="scientific">Fontibacter flavus</name>
    <dbReference type="NCBI Taxonomy" id="654838"/>
    <lineage>
        <taxon>Bacteria</taxon>
        <taxon>Pseudomonadati</taxon>
        <taxon>Bacteroidota</taxon>
        <taxon>Cytophagia</taxon>
        <taxon>Cytophagales</taxon>
        <taxon>Cyclobacteriaceae</taxon>
        <taxon>Fontibacter</taxon>
    </lineage>
</organism>
<comment type="caution">
    <text evidence="2">The sequence shown here is derived from an EMBL/GenBank/DDBJ whole genome shotgun (WGS) entry which is preliminary data.</text>
</comment>
<sequence length="216" mass="25180">MKTLEKLLIFLNTPYPAASYTHLKTNDLFYLLLITLAVVMVIPYAFILNWAGMDHFDHKIMEILEKNKWLVAVLAIFFAPILEEPVYMLHLDLKKSSILWSLGLSLLLINSIWFPLVLFWMYLIFLYVKVKQGQTPNLKFVVYFSAAMFALVHMGNFTDFDYGNYFYLVPLLVSAQFVIGLVLSYIRLNHGIKWAIIFHGLYNAVVFIPAIYFYEP</sequence>
<protein>
    <submittedName>
        <fullName evidence="2">CPBP family intramembrane glutamate endopeptidase</fullName>
    </submittedName>
</protein>
<keyword evidence="3" id="KW-1185">Reference proteome</keyword>
<reference evidence="2 3" key="1">
    <citation type="submission" date="2024-09" db="EMBL/GenBank/DDBJ databases">
        <authorList>
            <person name="Sun Q."/>
            <person name="Mori K."/>
        </authorList>
    </citation>
    <scope>NUCLEOTIDE SEQUENCE [LARGE SCALE GENOMIC DNA]</scope>
    <source>
        <strain evidence="2 3">CCM 7650</strain>
    </source>
</reference>